<feature type="compositionally biased region" description="Basic and acidic residues" evidence="6">
    <location>
        <begin position="767"/>
        <end position="788"/>
    </location>
</feature>
<gene>
    <name evidence="9" type="ORF">QIT00_32810</name>
</gene>
<dbReference type="EC" id="2.7.13.3" evidence="2"/>
<evidence type="ECO:0000259" key="8">
    <source>
        <dbReference type="SMART" id="SM00387"/>
    </source>
</evidence>
<dbReference type="InterPro" id="IPR003594">
    <property type="entry name" value="HATPase_dom"/>
</dbReference>
<proteinExistence type="predicted"/>
<dbReference type="InterPro" id="IPR013587">
    <property type="entry name" value="Nitrate/nitrite_sensing"/>
</dbReference>
<comment type="catalytic activity">
    <reaction evidence="1">
        <text>ATP + protein L-histidine = ADP + protein N-phospho-L-histidine.</text>
        <dbReference type="EC" id="2.7.13.3"/>
    </reaction>
</comment>
<feature type="compositionally biased region" description="Basic and acidic residues" evidence="6">
    <location>
        <begin position="31"/>
        <end position="42"/>
    </location>
</feature>
<keyword evidence="7" id="KW-0812">Transmembrane</keyword>
<dbReference type="InterPro" id="IPR050428">
    <property type="entry name" value="TCS_sensor_his_kinase"/>
</dbReference>
<dbReference type="SMART" id="SM00387">
    <property type="entry name" value="HATPase_c"/>
    <property type="match status" value="1"/>
</dbReference>
<dbReference type="SUPFAM" id="SSF55874">
    <property type="entry name" value="ATPase domain of HSP90 chaperone/DNA topoisomerase II/histidine kinase"/>
    <property type="match status" value="1"/>
</dbReference>
<feature type="compositionally biased region" description="Pro residues" evidence="6">
    <location>
        <begin position="719"/>
        <end position="753"/>
    </location>
</feature>
<keyword evidence="10" id="KW-1185">Reference proteome</keyword>
<evidence type="ECO:0000256" key="5">
    <source>
        <dbReference type="ARBA" id="ARBA00022777"/>
    </source>
</evidence>
<feature type="transmembrane region" description="Helical" evidence="7">
    <location>
        <begin position="351"/>
        <end position="376"/>
    </location>
</feature>
<evidence type="ECO:0000256" key="4">
    <source>
        <dbReference type="ARBA" id="ARBA00022679"/>
    </source>
</evidence>
<evidence type="ECO:0000256" key="7">
    <source>
        <dbReference type="SAM" id="Phobius"/>
    </source>
</evidence>
<keyword evidence="7" id="KW-0472">Membrane</keyword>
<dbReference type="PANTHER" id="PTHR45436">
    <property type="entry name" value="SENSOR HISTIDINE KINASE YKOH"/>
    <property type="match status" value="1"/>
</dbReference>
<evidence type="ECO:0000256" key="6">
    <source>
        <dbReference type="SAM" id="MobiDB-lite"/>
    </source>
</evidence>
<evidence type="ECO:0000313" key="10">
    <source>
        <dbReference type="Proteomes" id="UP001237105"/>
    </source>
</evidence>
<evidence type="ECO:0000313" key="9">
    <source>
        <dbReference type="EMBL" id="MDI3423271.1"/>
    </source>
</evidence>
<protein>
    <recommendedName>
        <fullName evidence="2">histidine kinase</fullName>
        <ecNumber evidence="2">2.7.13.3</ecNumber>
    </recommendedName>
</protein>
<organism evidence="9 10">
    <name type="scientific">Streptomyces luteolus</name>
    <dbReference type="NCBI Taxonomy" id="3043615"/>
    <lineage>
        <taxon>Bacteria</taxon>
        <taxon>Bacillati</taxon>
        <taxon>Actinomycetota</taxon>
        <taxon>Actinomycetes</taxon>
        <taxon>Kitasatosporales</taxon>
        <taxon>Streptomycetaceae</taxon>
        <taxon>Streptomyces</taxon>
    </lineage>
</organism>
<evidence type="ECO:0000256" key="3">
    <source>
        <dbReference type="ARBA" id="ARBA00022553"/>
    </source>
</evidence>
<comment type="caution">
    <text evidence="9">The sequence shown here is derived from an EMBL/GenBank/DDBJ whole genome shotgun (WGS) entry which is preliminary data.</text>
</comment>
<feature type="domain" description="Histidine kinase/HSP90-like ATPase" evidence="8">
    <location>
        <begin position="564"/>
        <end position="674"/>
    </location>
</feature>
<reference evidence="9 10" key="1">
    <citation type="submission" date="2023-05" db="EMBL/GenBank/DDBJ databases">
        <title>Draft genome sequence of Streptomyces sp. B-S-A12 isolated from a cave soil in Thailand.</title>
        <authorList>
            <person name="Chamroensaksri N."/>
            <person name="Muangham S."/>
        </authorList>
    </citation>
    <scope>NUCLEOTIDE SEQUENCE [LARGE SCALE GENOMIC DNA]</scope>
    <source>
        <strain evidence="9 10">B-S-A12</strain>
    </source>
</reference>
<keyword evidence="7" id="KW-1133">Transmembrane helix</keyword>
<dbReference type="PANTHER" id="PTHR45436:SF5">
    <property type="entry name" value="SENSOR HISTIDINE KINASE TRCS"/>
    <property type="match status" value="1"/>
</dbReference>
<name>A0ABT6T6N5_9ACTN</name>
<keyword evidence="9" id="KW-0547">Nucleotide-binding</keyword>
<dbReference type="Gene3D" id="3.30.565.10">
    <property type="entry name" value="Histidine kinase-like ATPase, C-terminal domain"/>
    <property type="match status" value="1"/>
</dbReference>
<evidence type="ECO:0000256" key="2">
    <source>
        <dbReference type="ARBA" id="ARBA00012438"/>
    </source>
</evidence>
<keyword evidence="5" id="KW-0418">Kinase</keyword>
<dbReference type="Proteomes" id="UP001237105">
    <property type="component" value="Unassembled WGS sequence"/>
</dbReference>
<dbReference type="GO" id="GO:0005524">
    <property type="term" value="F:ATP binding"/>
    <property type="evidence" value="ECO:0007669"/>
    <property type="project" value="UniProtKB-KW"/>
</dbReference>
<accession>A0ABT6T6N5</accession>
<feature type="compositionally biased region" description="Low complexity" evidence="6">
    <location>
        <begin position="820"/>
        <end position="839"/>
    </location>
</feature>
<dbReference type="Pfam" id="PF08376">
    <property type="entry name" value="NIT"/>
    <property type="match status" value="1"/>
</dbReference>
<feature type="region of interest" description="Disordered" evidence="6">
    <location>
        <begin position="679"/>
        <end position="850"/>
    </location>
</feature>
<keyword evidence="9" id="KW-0067">ATP-binding</keyword>
<evidence type="ECO:0000256" key="1">
    <source>
        <dbReference type="ARBA" id="ARBA00000085"/>
    </source>
</evidence>
<keyword evidence="4" id="KW-0808">Transferase</keyword>
<dbReference type="EMBL" id="JASCIS010000051">
    <property type="protein sequence ID" value="MDI3423271.1"/>
    <property type="molecule type" value="Genomic_DNA"/>
</dbReference>
<feature type="region of interest" description="Disordered" evidence="6">
    <location>
        <begin position="1"/>
        <end position="44"/>
    </location>
</feature>
<keyword evidence="3" id="KW-0597">Phosphoprotein</keyword>
<dbReference type="Pfam" id="PF02518">
    <property type="entry name" value="HATPase_c"/>
    <property type="match status" value="1"/>
</dbReference>
<feature type="compositionally biased region" description="Basic and acidic residues" evidence="6">
    <location>
        <begin position="806"/>
        <end position="819"/>
    </location>
</feature>
<sequence>MPVRQPLPERLRRTSAGGESPGAESPAAESPRGESLRGESLRGKPFRAKPFRAKSLRAKSIRAKVVTLLTVPVVSLMALWGHAAVTTATQVSDAEQLKQVNSALVQPVSDFTRAVQDERAAALVKHAAPDATARDAYDAAKSRTDKAAAALRAGVHSSSTDIAGIDATLPDRIQRLLDSAETVTGRQADTGPAALARYSTAVDHGFAVRSALARADRTGAAADTRAVLELARAREALSRQHAVYGAAQADGTMTAAQYRTFVGDVALQRDLTRSAAADLAPRDATAYREVLDSTAATDLHTAQDAVLDAGAADAAGAVPAERWRSAAGGALTGLDRAERATTAPAASAEPYSLATLGSSGLAVILGLLGVVLALILSVRIGRGLVADLTGLRNRALDLAATRLPAAMRRIHNGEDVDLDTEAPLARTPVRDEVGQVGAALTTVQRAALRAVAGRAAVLTGVSGVYVSLARRSQVLLHRQLELLDTMERRTENPTDLEDLFRLDHLTTRMRRHAESLLILSGSAPGRAWRNPVPLIDAVRAGIAETADIDRVRLHDIPDLRLAGSAVADLVHLVAELAENAAQFSPPHTPVVVRGEEVGAGAVLEIEDRGLGMGDEALAAANEKIHAPDIDLLDSRQLGLFVVNRLADRQRVDVTLRRSVYGGITAVVFVPKELLEAPHPGLRPLPEQQPEPLPARTGRRAVPNEPQAPNALPARRAKPGPQPEQTPRPDPAPAMPPTPTPTPPPQPTPTPPEDGLPRRVRQANMAPELREADTAPEPVRELPGRRSPEAARATMASLRSGRHRARAVREAAEPHTEHTQHTPQTQHTPHTQHTPQTQHTPHPDDEGQGPR</sequence>
<feature type="compositionally biased region" description="Pro residues" evidence="6">
    <location>
        <begin position="680"/>
        <end position="692"/>
    </location>
</feature>
<dbReference type="RefSeq" id="WP_282539112.1">
    <property type="nucleotide sequence ID" value="NZ_JASCIS010000051.1"/>
</dbReference>
<dbReference type="InterPro" id="IPR036890">
    <property type="entry name" value="HATPase_C_sf"/>
</dbReference>